<dbReference type="Pfam" id="PF00400">
    <property type="entry name" value="WD40"/>
    <property type="match status" value="5"/>
</dbReference>
<dbReference type="PROSITE" id="PS50082">
    <property type="entry name" value="WD_REPEATS_2"/>
    <property type="match status" value="5"/>
</dbReference>
<dbReference type="AlphaFoldDB" id="X6PAA0"/>
<dbReference type="OrthoDB" id="674604at2759"/>
<accession>X6PAA0</accession>
<evidence type="ECO:0000256" key="1">
    <source>
        <dbReference type="ARBA" id="ARBA00022574"/>
    </source>
</evidence>
<dbReference type="InterPro" id="IPR036322">
    <property type="entry name" value="WD40_repeat_dom_sf"/>
</dbReference>
<dbReference type="GO" id="GO:1990234">
    <property type="term" value="C:transferase complex"/>
    <property type="evidence" value="ECO:0007669"/>
    <property type="project" value="UniProtKB-ARBA"/>
</dbReference>
<evidence type="ECO:0000313" key="5">
    <source>
        <dbReference type="Proteomes" id="UP000023152"/>
    </source>
</evidence>
<protein>
    <submittedName>
        <fullName evidence="4">Uncharacterized protein</fullName>
    </submittedName>
</protein>
<keyword evidence="2" id="KW-0677">Repeat</keyword>
<reference evidence="4 5" key="1">
    <citation type="journal article" date="2013" name="Curr. Biol.">
        <title>The Genome of the Foraminiferan Reticulomyxa filosa.</title>
        <authorList>
            <person name="Glockner G."/>
            <person name="Hulsmann N."/>
            <person name="Schleicher M."/>
            <person name="Noegel A.A."/>
            <person name="Eichinger L."/>
            <person name="Gallinger C."/>
            <person name="Pawlowski J."/>
            <person name="Sierra R."/>
            <person name="Euteneuer U."/>
            <person name="Pillet L."/>
            <person name="Moustafa A."/>
            <person name="Platzer M."/>
            <person name="Groth M."/>
            <person name="Szafranski K."/>
            <person name="Schliwa M."/>
        </authorList>
    </citation>
    <scope>NUCLEOTIDE SEQUENCE [LARGE SCALE GENOMIC DNA]</scope>
</reference>
<dbReference type="CDD" id="cd00200">
    <property type="entry name" value="WD40"/>
    <property type="match status" value="1"/>
</dbReference>
<feature type="repeat" description="WD" evidence="3">
    <location>
        <begin position="150"/>
        <end position="191"/>
    </location>
</feature>
<evidence type="ECO:0000313" key="4">
    <source>
        <dbReference type="EMBL" id="ETO35058.1"/>
    </source>
</evidence>
<feature type="repeat" description="WD" evidence="3">
    <location>
        <begin position="48"/>
        <end position="89"/>
    </location>
</feature>
<organism evidence="4 5">
    <name type="scientific">Reticulomyxa filosa</name>
    <dbReference type="NCBI Taxonomy" id="46433"/>
    <lineage>
        <taxon>Eukaryota</taxon>
        <taxon>Sar</taxon>
        <taxon>Rhizaria</taxon>
        <taxon>Retaria</taxon>
        <taxon>Foraminifera</taxon>
        <taxon>Monothalamids</taxon>
        <taxon>Reticulomyxidae</taxon>
        <taxon>Reticulomyxa</taxon>
    </lineage>
</organism>
<proteinExistence type="predicted"/>
<dbReference type="PRINTS" id="PR00320">
    <property type="entry name" value="GPROTEINBRPT"/>
</dbReference>
<dbReference type="SMART" id="SM00320">
    <property type="entry name" value="WD40"/>
    <property type="match status" value="5"/>
</dbReference>
<dbReference type="EMBL" id="ASPP01001993">
    <property type="protein sequence ID" value="ETO35058.1"/>
    <property type="molecule type" value="Genomic_DNA"/>
</dbReference>
<dbReference type="PROSITE" id="PS00678">
    <property type="entry name" value="WD_REPEATS_1"/>
    <property type="match status" value="1"/>
</dbReference>
<dbReference type="InterPro" id="IPR020472">
    <property type="entry name" value="WD40_PAC1"/>
</dbReference>
<keyword evidence="5" id="KW-1185">Reference proteome</keyword>
<comment type="caution">
    <text evidence="4">The sequence shown here is derived from an EMBL/GenBank/DDBJ whole genome shotgun (WGS) entry which is preliminary data.</text>
</comment>
<dbReference type="Gene3D" id="2.130.10.10">
    <property type="entry name" value="YVTN repeat-like/Quinoprotein amine dehydrogenase"/>
    <property type="match status" value="3"/>
</dbReference>
<gene>
    <name evidence="4" type="ORF">RFI_02015</name>
</gene>
<dbReference type="InterPro" id="IPR015943">
    <property type="entry name" value="WD40/YVTN_repeat-like_dom_sf"/>
</dbReference>
<keyword evidence="1 3" id="KW-0853">WD repeat</keyword>
<dbReference type="SUPFAM" id="SSF50978">
    <property type="entry name" value="WD40 repeat-like"/>
    <property type="match status" value="1"/>
</dbReference>
<dbReference type="PANTHER" id="PTHR22847">
    <property type="entry name" value="WD40 REPEAT PROTEIN"/>
    <property type="match status" value="1"/>
</dbReference>
<dbReference type="InterPro" id="IPR001680">
    <property type="entry name" value="WD40_rpt"/>
</dbReference>
<sequence length="322" mass="36524">MAQFDCGMYNQEDKFKYLKDILMVYVKYTFHQTLPNLYPAQKIKQSEYEGHSDIITGMQLSSDGSKIVSFSYDKTIQIWDLSSGKKLLLNGHLRKVNGIQFSSDNSKIVSYSRDQTIRLWDVLWIQNYVKFLDYTIRLWDVLSGKQLLLLKGHSDWVTDAQFSLDGSKIVSCSSDKTIRLWNVSSGKQIQLLKGHSSPINGIQLAPNGSKIISYSKDKTIRIWDMDSGKQIQALEGHTGDIKGIQLSPDGYKLASCSDDRTVRLWSCDNNRITDVIETKLVKCAWQAGVQSLGLSMKNSIWKNTNGLTSQQKLLIEQRGGNF</sequence>
<name>X6PAA0_RETFI</name>
<evidence type="ECO:0000256" key="2">
    <source>
        <dbReference type="ARBA" id="ARBA00022737"/>
    </source>
</evidence>
<dbReference type="PROSITE" id="PS50294">
    <property type="entry name" value="WD_REPEATS_REGION"/>
    <property type="match status" value="5"/>
</dbReference>
<feature type="repeat" description="WD" evidence="3">
    <location>
        <begin position="234"/>
        <end position="275"/>
    </location>
</feature>
<dbReference type="Proteomes" id="UP000023152">
    <property type="component" value="Unassembled WGS sequence"/>
</dbReference>
<feature type="repeat" description="WD" evidence="3">
    <location>
        <begin position="89"/>
        <end position="122"/>
    </location>
</feature>
<feature type="repeat" description="WD" evidence="3">
    <location>
        <begin position="192"/>
        <end position="233"/>
    </location>
</feature>
<dbReference type="PANTHER" id="PTHR22847:SF637">
    <property type="entry name" value="WD REPEAT DOMAIN 5B"/>
    <property type="match status" value="1"/>
</dbReference>
<dbReference type="InterPro" id="IPR019775">
    <property type="entry name" value="WD40_repeat_CS"/>
</dbReference>
<evidence type="ECO:0000256" key="3">
    <source>
        <dbReference type="PROSITE-ProRule" id="PRU00221"/>
    </source>
</evidence>